<dbReference type="PROSITE" id="PS51203">
    <property type="entry name" value="CS"/>
    <property type="match status" value="1"/>
</dbReference>
<sequence length="332" mass="37268">MAVISEVDEEAQEQQNPSSSSPPPAPQADPDEEALASVLAKKGPMPFLEAAIDLVRRQSDFFTDEAAVTKVVRAVNAAKEKVDAEERLKKRAADEAAKAEKRLNEAAQKAAEKTEAKDQKTEAAAAAKDEEKESVRKPNSGNGLDLDNYSWTQTLQEVTVSIPVPQGTKSRFVTCEIKKTHLKVGLRGQPLIIDGDLYQPVKAEDCFWSIGMFLRLPLVQIMLLLLELTSNFHWHTEDGKFISVLLTKQNQMEWWKCVVKGDPEIDTQKVEPENSKLSDLDPETRQTVEKMMFDQRQKSMGLPTSDEMQKQEILKKFMAQHPEMDFSRAKIG</sequence>
<dbReference type="GO" id="GO:0051082">
    <property type="term" value="F:unfolded protein binding"/>
    <property type="evidence" value="ECO:0007669"/>
    <property type="project" value="TreeGrafter"/>
</dbReference>
<dbReference type="InterPro" id="IPR037898">
    <property type="entry name" value="NudC_fam"/>
</dbReference>
<keyword evidence="2" id="KW-0963">Cytoplasm</keyword>
<feature type="compositionally biased region" description="Basic and acidic residues" evidence="3">
    <location>
        <begin position="93"/>
        <end position="136"/>
    </location>
</feature>
<dbReference type="Gene3D" id="2.60.40.790">
    <property type="match status" value="1"/>
</dbReference>
<dbReference type="STRING" id="52838.A0A4S8J3E9"/>
<reference evidence="5 6" key="1">
    <citation type="journal article" date="2019" name="Nat. Plants">
        <title>Genome sequencing of Musa balbisiana reveals subgenome evolution and function divergence in polyploid bananas.</title>
        <authorList>
            <person name="Yao X."/>
        </authorList>
    </citation>
    <scope>NUCLEOTIDE SEQUENCE [LARGE SCALE GENOMIC DNA]</scope>
    <source>
        <strain evidence="6">cv. DH-PKW</strain>
        <tissue evidence="5">Leaves</tissue>
    </source>
</reference>
<dbReference type="AlphaFoldDB" id="A0A4S8J3E9"/>
<accession>A0A4S8J3E9</accession>
<dbReference type="Pfam" id="PF04969">
    <property type="entry name" value="CS"/>
    <property type="match status" value="1"/>
</dbReference>
<organism evidence="5 6">
    <name type="scientific">Musa balbisiana</name>
    <name type="common">Banana</name>
    <dbReference type="NCBI Taxonomy" id="52838"/>
    <lineage>
        <taxon>Eukaryota</taxon>
        <taxon>Viridiplantae</taxon>
        <taxon>Streptophyta</taxon>
        <taxon>Embryophyta</taxon>
        <taxon>Tracheophyta</taxon>
        <taxon>Spermatophyta</taxon>
        <taxon>Magnoliopsida</taxon>
        <taxon>Liliopsida</taxon>
        <taxon>Zingiberales</taxon>
        <taxon>Musaceae</taxon>
        <taxon>Musa</taxon>
    </lineage>
</organism>
<dbReference type="SUPFAM" id="SSF49764">
    <property type="entry name" value="HSP20-like chaperones"/>
    <property type="match status" value="1"/>
</dbReference>
<evidence type="ECO:0000313" key="5">
    <source>
        <dbReference type="EMBL" id="THU55855.1"/>
    </source>
</evidence>
<feature type="domain" description="CS" evidence="4">
    <location>
        <begin position="144"/>
        <end position="259"/>
    </location>
</feature>
<dbReference type="InterPro" id="IPR008978">
    <property type="entry name" value="HSP20-like_chaperone"/>
</dbReference>
<keyword evidence="6" id="KW-1185">Reference proteome</keyword>
<feature type="region of interest" description="Disordered" evidence="3">
    <location>
        <begin position="1"/>
        <end position="34"/>
    </location>
</feature>
<comment type="subcellular location">
    <subcellularLocation>
        <location evidence="1">Cytoplasm</location>
    </subcellularLocation>
</comment>
<dbReference type="GO" id="GO:0005737">
    <property type="term" value="C:cytoplasm"/>
    <property type="evidence" value="ECO:0007669"/>
    <property type="project" value="UniProtKB-SubCell"/>
</dbReference>
<evidence type="ECO:0000256" key="3">
    <source>
        <dbReference type="SAM" id="MobiDB-lite"/>
    </source>
</evidence>
<feature type="region of interest" description="Disordered" evidence="3">
    <location>
        <begin position="93"/>
        <end position="144"/>
    </location>
</feature>
<comment type="caution">
    <text evidence="5">The sequence shown here is derived from an EMBL/GenBank/DDBJ whole genome shotgun (WGS) entry which is preliminary data.</text>
</comment>
<dbReference type="PANTHER" id="PTHR12356">
    <property type="entry name" value="NUCLEAR MOVEMENT PROTEIN NUDC"/>
    <property type="match status" value="1"/>
</dbReference>
<dbReference type="CDD" id="cd06467">
    <property type="entry name" value="p23_NUDC_like"/>
    <property type="match status" value="1"/>
</dbReference>
<name>A0A4S8J3E9_MUSBA</name>
<dbReference type="EMBL" id="PYDT01000007">
    <property type="protein sequence ID" value="THU55855.1"/>
    <property type="molecule type" value="Genomic_DNA"/>
</dbReference>
<evidence type="ECO:0000259" key="4">
    <source>
        <dbReference type="PROSITE" id="PS51203"/>
    </source>
</evidence>
<protein>
    <recommendedName>
        <fullName evidence="4">CS domain-containing protein</fullName>
    </recommendedName>
</protein>
<evidence type="ECO:0000313" key="6">
    <source>
        <dbReference type="Proteomes" id="UP000317650"/>
    </source>
</evidence>
<feature type="compositionally biased region" description="Acidic residues" evidence="3">
    <location>
        <begin position="1"/>
        <end position="12"/>
    </location>
</feature>
<dbReference type="PANTHER" id="PTHR12356:SF3">
    <property type="entry name" value="NUCLEAR MIGRATION PROTEIN NUDC"/>
    <property type="match status" value="1"/>
</dbReference>
<evidence type="ECO:0000256" key="1">
    <source>
        <dbReference type="ARBA" id="ARBA00004496"/>
    </source>
</evidence>
<dbReference type="GO" id="GO:0006457">
    <property type="term" value="P:protein folding"/>
    <property type="evidence" value="ECO:0007669"/>
    <property type="project" value="TreeGrafter"/>
</dbReference>
<gene>
    <name evidence="5" type="ORF">C4D60_Mb11t11030</name>
</gene>
<proteinExistence type="predicted"/>
<evidence type="ECO:0000256" key="2">
    <source>
        <dbReference type="ARBA" id="ARBA00022490"/>
    </source>
</evidence>
<dbReference type="Proteomes" id="UP000317650">
    <property type="component" value="Chromosome 11"/>
</dbReference>
<dbReference type="InterPro" id="IPR007052">
    <property type="entry name" value="CS_dom"/>
</dbReference>